<dbReference type="Gene3D" id="2.40.33.20">
    <property type="entry name" value="PK beta-barrel domain-like"/>
    <property type="match status" value="1"/>
</dbReference>
<dbReference type="InterPro" id="IPR005302">
    <property type="entry name" value="MoCF_Sase_C"/>
</dbReference>
<dbReference type="KEGG" id="rhom:FRIFI_1877"/>
<dbReference type="GO" id="GO:0003824">
    <property type="term" value="F:catalytic activity"/>
    <property type="evidence" value="ECO:0007669"/>
    <property type="project" value="InterPro"/>
</dbReference>
<proteinExistence type="predicted"/>
<dbReference type="PANTHER" id="PTHR36930">
    <property type="entry name" value="METAL-SULFUR CLUSTER BIOSYNTHESIS PROTEINS YUAD-RELATED"/>
    <property type="match status" value="1"/>
</dbReference>
<protein>
    <submittedName>
        <fullName evidence="2">MOSC domain containing protein</fullName>
    </submittedName>
</protein>
<sequence>MAKIVSINISEKKGVVKVPVDKATLKINHGIVNDAHAGNWHRQISLLAKESIDKMRERGFDHLKFGDFAENITTEGINVYKLPVGTRLTLGECEVEVTQIGKKCHGGCEIKRTTGDCVMPREGIFVKVISEGTINIGDEVKILKESMV</sequence>
<dbReference type="InterPro" id="IPR052716">
    <property type="entry name" value="MOSC_domain"/>
</dbReference>
<name>A0A2P2BSQ6_9FIRM</name>
<dbReference type="PROSITE" id="PS51340">
    <property type="entry name" value="MOSC"/>
    <property type="match status" value="1"/>
</dbReference>
<dbReference type="InterPro" id="IPR011037">
    <property type="entry name" value="Pyrv_Knase-like_insert_dom_sf"/>
</dbReference>
<dbReference type="Pfam" id="PF03473">
    <property type="entry name" value="MOSC"/>
    <property type="match status" value="1"/>
</dbReference>
<evidence type="ECO:0000259" key="1">
    <source>
        <dbReference type="PROSITE" id="PS51340"/>
    </source>
</evidence>
<evidence type="ECO:0000313" key="2">
    <source>
        <dbReference type="EMBL" id="CEI73407.1"/>
    </source>
</evidence>
<organism evidence="2 3">
    <name type="scientific">Romboutsia hominis</name>
    <dbReference type="NCBI Taxonomy" id="1507512"/>
    <lineage>
        <taxon>Bacteria</taxon>
        <taxon>Bacillati</taxon>
        <taxon>Bacillota</taxon>
        <taxon>Clostridia</taxon>
        <taxon>Peptostreptococcales</taxon>
        <taxon>Peptostreptococcaceae</taxon>
        <taxon>Romboutsia</taxon>
    </lineage>
</organism>
<feature type="domain" description="MOSC" evidence="1">
    <location>
        <begin position="18"/>
        <end position="143"/>
    </location>
</feature>
<dbReference type="AlphaFoldDB" id="A0A2P2BSQ6"/>
<evidence type="ECO:0000313" key="3">
    <source>
        <dbReference type="Proteomes" id="UP000245695"/>
    </source>
</evidence>
<dbReference type="GO" id="GO:0030170">
    <property type="term" value="F:pyridoxal phosphate binding"/>
    <property type="evidence" value="ECO:0007669"/>
    <property type="project" value="InterPro"/>
</dbReference>
<gene>
    <name evidence="2" type="ORF">FRIFI_1877</name>
</gene>
<keyword evidence="3" id="KW-1185">Reference proteome</keyword>
<dbReference type="SUPFAM" id="SSF50800">
    <property type="entry name" value="PK beta-barrel domain-like"/>
    <property type="match status" value="1"/>
</dbReference>
<dbReference type="RefSeq" id="WP_176579609.1">
    <property type="nucleotide sequence ID" value="NZ_JAKNTL010000007.1"/>
</dbReference>
<accession>A0A2P2BSQ6</accession>
<dbReference type="EMBL" id="LN650648">
    <property type="protein sequence ID" value="CEI73407.1"/>
    <property type="molecule type" value="Genomic_DNA"/>
</dbReference>
<dbReference type="GO" id="GO:0030151">
    <property type="term" value="F:molybdenum ion binding"/>
    <property type="evidence" value="ECO:0007669"/>
    <property type="project" value="InterPro"/>
</dbReference>
<dbReference type="Proteomes" id="UP000245695">
    <property type="component" value="Chromosome 1"/>
</dbReference>
<reference evidence="2 3" key="1">
    <citation type="submission" date="2014-09" db="EMBL/GenBank/DDBJ databases">
        <authorList>
            <person name="Hornung B.V."/>
        </authorList>
    </citation>
    <scope>NUCLEOTIDE SEQUENCE [LARGE SCALE GENOMIC DNA]</scope>
    <source>
        <strain evidence="2 3">FRIFI</strain>
    </source>
</reference>
<dbReference type="PANTHER" id="PTHR36930:SF1">
    <property type="entry name" value="MOSC DOMAIN-CONTAINING PROTEIN"/>
    <property type="match status" value="1"/>
</dbReference>